<organism evidence="2 3">
    <name type="scientific">Cutaneotrichosporon spelunceum</name>
    <dbReference type="NCBI Taxonomy" id="1672016"/>
    <lineage>
        <taxon>Eukaryota</taxon>
        <taxon>Fungi</taxon>
        <taxon>Dikarya</taxon>
        <taxon>Basidiomycota</taxon>
        <taxon>Agaricomycotina</taxon>
        <taxon>Tremellomycetes</taxon>
        <taxon>Trichosporonales</taxon>
        <taxon>Trichosporonaceae</taxon>
        <taxon>Cutaneotrichosporon</taxon>
    </lineage>
</organism>
<reference evidence="2" key="2">
    <citation type="submission" date="2023-06" db="EMBL/GenBank/DDBJ databases">
        <authorList>
            <person name="Kobayashi Y."/>
            <person name="Kayamori A."/>
            <person name="Aoki K."/>
            <person name="Shiwa Y."/>
            <person name="Fujita N."/>
            <person name="Sugita T."/>
            <person name="Iwasaki W."/>
            <person name="Tanaka N."/>
            <person name="Takashima M."/>
        </authorList>
    </citation>
    <scope>NUCLEOTIDE SEQUENCE</scope>
    <source>
        <strain evidence="2">HIS016</strain>
    </source>
</reference>
<comment type="caution">
    <text evidence="2">The sequence shown here is derived from an EMBL/GenBank/DDBJ whole genome shotgun (WGS) entry which is preliminary data.</text>
</comment>
<dbReference type="Proteomes" id="UP001222932">
    <property type="component" value="Unassembled WGS sequence"/>
</dbReference>
<feature type="compositionally biased region" description="Basic and acidic residues" evidence="1">
    <location>
        <begin position="136"/>
        <end position="175"/>
    </location>
</feature>
<evidence type="ECO:0000313" key="3">
    <source>
        <dbReference type="Proteomes" id="UP001222932"/>
    </source>
</evidence>
<name>A0AAD3Y8C7_9TREE</name>
<evidence type="ECO:0000256" key="1">
    <source>
        <dbReference type="SAM" id="MobiDB-lite"/>
    </source>
</evidence>
<dbReference type="EMBL" id="BTCM01000001">
    <property type="protein sequence ID" value="GMK54066.1"/>
    <property type="molecule type" value="Genomic_DNA"/>
</dbReference>
<feature type="region of interest" description="Disordered" evidence="1">
    <location>
        <begin position="136"/>
        <end position="206"/>
    </location>
</feature>
<proteinExistence type="predicted"/>
<feature type="compositionally biased region" description="Basic and acidic residues" evidence="1">
    <location>
        <begin position="182"/>
        <end position="196"/>
    </location>
</feature>
<protein>
    <submittedName>
        <fullName evidence="2">Uncharacterized protein</fullName>
    </submittedName>
</protein>
<evidence type="ECO:0000313" key="2">
    <source>
        <dbReference type="EMBL" id="GMK54066.1"/>
    </source>
</evidence>
<gene>
    <name evidence="2" type="ORF">CspeluHIS016_0106520</name>
</gene>
<dbReference type="AlphaFoldDB" id="A0AAD3Y8C7"/>
<accession>A0AAD3Y8C7</accession>
<sequence>MRAGLPLRQARREVQGMIMIFRETAVSRSPIRSHPGPPLPSDTNPWARDPPAPPEDITPAGVPAWHLKSRERRVGNSNFVDYKREQVPMHGVPPNFPDDQLEGRRRIPSWAVWFGGIFLLSVIEDIVAARAKEARRRDAEVRGEAEPGRHPQVQKDEHGNEVRVADWEERSDRMRTMNTQRARVEEQARRVQRRDQQNQWGDSPEPLGVDNVQVFYPLTYIAILT</sequence>
<feature type="region of interest" description="Disordered" evidence="1">
    <location>
        <begin position="29"/>
        <end position="56"/>
    </location>
</feature>
<reference evidence="2" key="1">
    <citation type="journal article" date="2023" name="BMC Genomics">
        <title>Chromosome-level genome assemblies of Cutaneotrichosporon spp. (Trichosporonales, Basidiomycota) reveal imbalanced evolution between nucleotide sequences and chromosome synteny.</title>
        <authorList>
            <person name="Kobayashi Y."/>
            <person name="Kayamori A."/>
            <person name="Aoki K."/>
            <person name="Shiwa Y."/>
            <person name="Matsutani M."/>
            <person name="Fujita N."/>
            <person name="Sugita T."/>
            <person name="Iwasaki W."/>
            <person name="Tanaka N."/>
            <person name="Takashima M."/>
        </authorList>
    </citation>
    <scope>NUCLEOTIDE SEQUENCE</scope>
    <source>
        <strain evidence="2">HIS016</strain>
    </source>
</reference>
<keyword evidence="3" id="KW-1185">Reference proteome</keyword>